<dbReference type="RefSeq" id="WP_039674690.1">
    <property type="nucleotide sequence ID" value="NZ_AP014724.1"/>
</dbReference>
<protein>
    <submittedName>
        <fullName evidence="1">Uncharacterized protein</fullName>
    </submittedName>
</protein>
<dbReference type="EMBL" id="DLUG01000190">
    <property type="protein sequence ID" value="DAB35985.1"/>
    <property type="molecule type" value="Genomic_DNA"/>
</dbReference>
<proteinExistence type="predicted"/>
<reference evidence="1 2" key="1">
    <citation type="journal article" date="2017" name="Front. Microbiol.">
        <title>Comparative Genomic Analysis of the Class Epsilonproteobacteria and Proposed Reclassification to Epsilonbacteraeota (phyl. nov.).</title>
        <authorList>
            <person name="Waite D.W."/>
            <person name="Vanwonterghem I."/>
            <person name="Rinke C."/>
            <person name="Parks D.H."/>
            <person name="Zhang Y."/>
            <person name="Takai K."/>
            <person name="Sievert S.M."/>
            <person name="Simon J."/>
            <person name="Campbell B.J."/>
            <person name="Hanson T.E."/>
            <person name="Woyke T."/>
            <person name="Klotz M.G."/>
            <person name="Hugenholtz P."/>
        </authorList>
    </citation>
    <scope>NUCLEOTIDE SEQUENCE [LARGE SCALE GENOMIC DNA]</scope>
    <source>
        <strain evidence="1">UBA11420</strain>
    </source>
</reference>
<evidence type="ECO:0000313" key="1">
    <source>
        <dbReference type="EMBL" id="DAB35985.1"/>
    </source>
</evidence>
<dbReference type="STRING" id="366522.GCA_001548055_01600"/>
<accession>A0A2D3W7Y2</accession>
<name>A0A2D3W7Y2_9BACT</name>
<evidence type="ECO:0000313" key="2">
    <source>
        <dbReference type="Proteomes" id="UP000231638"/>
    </source>
</evidence>
<sequence>MPTINLDEKSPQELRKLLDTVKTSNLEYREKEEWIQKIQSKLGVVTRDSKREKELLAQIEEGQADIDDLL</sequence>
<organism evidence="1 2">
    <name type="scientific">Sulfurospirillum cavolei</name>
    <dbReference type="NCBI Taxonomy" id="366522"/>
    <lineage>
        <taxon>Bacteria</taxon>
        <taxon>Pseudomonadati</taxon>
        <taxon>Campylobacterota</taxon>
        <taxon>Epsilonproteobacteria</taxon>
        <taxon>Campylobacterales</taxon>
        <taxon>Sulfurospirillaceae</taxon>
        <taxon>Sulfurospirillum</taxon>
    </lineage>
</organism>
<dbReference type="Proteomes" id="UP000231638">
    <property type="component" value="Unassembled WGS sequence"/>
</dbReference>
<dbReference type="AlphaFoldDB" id="A0A2D3W7Y2"/>
<gene>
    <name evidence="1" type="ORF">CFH80_07215</name>
</gene>
<comment type="caution">
    <text evidence="1">The sequence shown here is derived from an EMBL/GenBank/DDBJ whole genome shotgun (WGS) entry which is preliminary data.</text>
</comment>